<keyword evidence="10" id="KW-0472">Membrane</keyword>
<keyword evidence="9" id="KW-0496">Mitochondrion</keyword>
<dbReference type="InterPro" id="IPR057495">
    <property type="entry name" value="AAA_lid_BCS1"/>
</dbReference>
<dbReference type="GO" id="GO:0005524">
    <property type="term" value="F:ATP binding"/>
    <property type="evidence" value="ECO:0007669"/>
    <property type="project" value="UniProtKB-KW"/>
</dbReference>
<evidence type="ECO:0000259" key="13">
    <source>
        <dbReference type="SMART" id="SM00382"/>
    </source>
</evidence>
<keyword evidence="7 12" id="KW-0067">ATP-binding</keyword>
<dbReference type="SUPFAM" id="SSF52540">
    <property type="entry name" value="P-loop containing nucleoside triphosphate hydrolases"/>
    <property type="match status" value="1"/>
</dbReference>
<name>A0A5M3M7Q0_CONPW</name>
<keyword evidence="5" id="KW-0999">Mitochondrion inner membrane</keyword>
<sequence length="322" mass="35788">MRVALPHPGQYDKEAMQLQILTWNHDLLDELLLEAKKDYLASFEDKICVYVANPSSSDWIPLATRPKRPIQSIILDSDVQNMVLEDVQEFMRSKAWYTERGIPFRRGYLLHGSPGSGKTSLIHSIAGELGLDVFLISLSARGMDDTKLAELIAYLPEQCITLMEDIDAAFLHGVSRDGVDGVSSPQAQSHSGGATVTLSGLLNALDGIGAQEGRILFATTNRYAALDPALCRPGRMDLHVEFRHASRRQAEELFTRFFNIGTSPPPPAELEKQLSAEDINDLAIRFAESIPEHEVSMATLQGFLMMYKHNPVDAAYEVWAYV</sequence>
<dbReference type="InterPro" id="IPR014851">
    <property type="entry name" value="BCS1_N"/>
</dbReference>
<evidence type="ECO:0000256" key="11">
    <source>
        <dbReference type="ARBA" id="ARBA00048778"/>
    </source>
</evidence>
<dbReference type="Pfam" id="PF25426">
    <property type="entry name" value="AAA_lid_BCS1"/>
    <property type="match status" value="1"/>
</dbReference>
<dbReference type="GO" id="GO:0005743">
    <property type="term" value="C:mitochondrial inner membrane"/>
    <property type="evidence" value="ECO:0007669"/>
    <property type="project" value="UniProtKB-SubCell"/>
</dbReference>
<evidence type="ECO:0000256" key="4">
    <source>
        <dbReference type="ARBA" id="ARBA00022741"/>
    </source>
</evidence>
<protein>
    <submittedName>
        <fullName evidence="14">P-loop containing nucleoside triphosphate hydrolase protein</fullName>
    </submittedName>
</protein>
<evidence type="ECO:0000313" key="14">
    <source>
        <dbReference type="EMBL" id="EIW75063.1"/>
    </source>
</evidence>
<evidence type="ECO:0000313" key="15">
    <source>
        <dbReference type="Proteomes" id="UP000053558"/>
    </source>
</evidence>
<keyword evidence="4 12" id="KW-0547">Nucleotide-binding</keyword>
<dbReference type="AlphaFoldDB" id="A0A5M3M7Q0"/>
<keyword evidence="6 14" id="KW-0378">Hydrolase</keyword>
<proteinExistence type="inferred from homology"/>
<dbReference type="InterPro" id="IPR003959">
    <property type="entry name" value="ATPase_AAA_core"/>
</dbReference>
<evidence type="ECO:0000256" key="8">
    <source>
        <dbReference type="ARBA" id="ARBA00022989"/>
    </source>
</evidence>
<dbReference type="GO" id="GO:0016887">
    <property type="term" value="F:ATP hydrolysis activity"/>
    <property type="evidence" value="ECO:0007669"/>
    <property type="project" value="InterPro"/>
</dbReference>
<dbReference type="OMA" id="ISWHERK"/>
<evidence type="ECO:0000256" key="7">
    <source>
        <dbReference type="ARBA" id="ARBA00022840"/>
    </source>
</evidence>
<dbReference type="PANTHER" id="PTHR23070">
    <property type="entry name" value="BCS1 AAA-TYPE ATPASE"/>
    <property type="match status" value="1"/>
</dbReference>
<evidence type="ECO:0000256" key="1">
    <source>
        <dbReference type="ARBA" id="ARBA00004434"/>
    </source>
</evidence>
<accession>A0A5M3M7Q0</accession>
<keyword evidence="8" id="KW-1133">Transmembrane helix</keyword>
<dbReference type="InterPro" id="IPR003960">
    <property type="entry name" value="ATPase_AAA_CS"/>
</dbReference>
<comment type="subcellular location">
    <subcellularLocation>
        <location evidence="1">Mitochondrion inner membrane</location>
        <topology evidence="1">Single-pass membrane protein</topology>
    </subcellularLocation>
</comment>
<organism evidence="14 15">
    <name type="scientific">Coniophora puteana (strain RWD-64-598)</name>
    <name type="common">Brown rot fungus</name>
    <dbReference type="NCBI Taxonomy" id="741705"/>
    <lineage>
        <taxon>Eukaryota</taxon>
        <taxon>Fungi</taxon>
        <taxon>Dikarya</taxon>
        <taxon>Basidiomycota</taxon>
        <taxon>Agaricomycotina</taxon>
        <taxon>Agaricomycetes</taxon>
        <taxon>Agaricomycetidae</taxon>
        <taxon>Boletales</taxon>
        <taxon>Coniophorineae</taxon>
        <taxon>Coniophoraceae</taxon>
        <taxon>Coniophora</taxon>
    </lineage>
</organism>
<comment type="catalytic activity">
    <reaction evidence="11">
        <text>ATP + H2O = ADP + phosphate + H(+)</text>
        <dbReference type="Rhea" id="RHEA:13065"/>
        <dbReference type="ChEBI" id="CHEBI:15377"/>
        <dbReference type="ChEBI" id="CHEBI:15378"/>
        <dbReference type="ChEBI" id="CHEBI:30616"/>
        <dbReference type="ChEBI" id="CHEBI:43474"/>
        <dbReference type="ChEBI" id="CHEBI:456216"/>
    </reaction>
    <physiologicalReaction direction="left-to-right" evidence="11">
        <dbReference type="Rhea" id="RHEA:13066"/>
    </physiologicalReaction>
</comment>
<evidence type="ECO:0000256" key="12">
    <source>
        <dbReference type="RuleBase" id="RU003651"/>
    </source>
</evidence>
<dbReference type="GeneID" id="19198939"/>
<reference evidence="15" key="1">
    <citation type="journal article" date="2012" name="Science">
        <title>The Paleozoic origin of enzymatic lignin decomposition reconstructed from 31 fungal genomes.</title>
        <authorList>
            <person name="Floudas D."/>
            <person name="Binder M."/>
            <person name="Riley R."/>
            <person name="Barry K."/>
            <person name="Blanchette R.A."/>
            <person name="Henrissat B."/>
            <person name="Martinez A.T."/>
            <person name="Otillar R."/>
            <person name="Spatafora J.W."/>
            <person name="Yadav J.S."/>
            <person name="Aerts A."/>
            <person name="Benoit I."/>
            <person name="Boyd A."/>
            <person name="Carlson A."/>
            <person name="Copeland A."/>
            <person name="Coutinho P.M."/>
            <person name="de Vries R.P."/>
            <person name="Ferreira P."/>
            <person name="Findley K."/>
            <person name="Foster B."/>
            <person name="Gaskell J."/>
            <person name="Glotzer D."/>
            <person name="Gorecki P."/>
            <person name="Heitman J."/>
            <person name="Hesse C."/>
            <person name="Hori C."/>
            <person name="Igarashi K."/>
            <person name="Jurgens J.A."/>
            <person name="Kallen N."/>
            <person name="Kersten P."/>
            <person name="Kohler A."/>
            <person name="Kuees U."/>
            <person name="Kumar T.K.A."/>
            <person name="Kuo A."/>
            <person name="LaButti K."/>
            <person name="Larrondo L.F."/>
            <person name="Lindquist E."/>
            <person name="Ling A."/>
            <person name="Lombard V."/>
            <person name="Lucas S."/>
            <person name="Lundell T."/>
            <person name="Martin R."/>
            <person name="McLaughlin D.J."/>
            <person name="Morgenstern I."/>
            <person name="Morin E."/>
            <person name="Murat C."/>
            <person name="Nagy L.G."/>
            <person name="Nolan M."/>
            <person name="Ohm R.A."/>
            <person name="Patyshakuliyeva A."/>
            <person name="Rokas A."/>
            <person name="Ruiz-Duenas F.J."/>
            <person name="Sabat G."/>
            <person name="Salamov A."/>
            <person name="Samejima M."/>
            <person name="Schmutz J."/>
            <person name="Slot J.C."/>
            <person name="St John F."/>
            <person name="Stenlid J."/>
            <person name="Sun H."/>
            <person name="Sun S."/>
            <person name="Syed K."/>
            <person name="Tsang A."/>
            <person name="Wiebenga A."/>
            <person name="Young D."/>
            <person name="Pisabarro A."/>
            <person name="Eastwood D.C."/>
            <person name="Martin F."/>
            <person name="Cullen D."/>
            <person name="Grigoriev I.V."/>
            <person name="Hibbett D.S."/>
        </authorList>
    </citation>
    <scope>NUCLEOTIDE SEQUENCE [LARGE SCALE GENOMIC DNA]</scope>
    <source>
        <strain evidence="15">RWD-64-598 SS2</strain>
    </source>
</reference>
<feature type="non-terminal residue" evidence="14">
    <location>
        <position position="322"/>
    </location>
</feature>
<dbReference type="PROSITE" id="PS00674">
    <property type="entry name" value="AAA"/>
    <property type="match status" value="1"/>
</dbReference>
<evidence type="ECO:0000256" key="6">
    <source>
        <dbReference type="ARBA" id="ARBA00022801"/>
    </source>
</evidence>
<dbReference type="Pfam" id="PF00004">
    <property type="entry name" value="AAA"/>
    <property type="match status" value="1"/>
</dbReference>
<evidence type="ECO:0000256" key="9">
    <source>
        <dbReference type="ARBA" id="ARBA00023128"/>
    </source>
</evidence>
<dbReference type="Pfam" id="PF08740">
    <property type="entry name" value="BCS1_N"/>
    <property type="match status" value="1"/>
</dbReference>
<dbReference type="RefSeq" id="XP_007774502.1">
    <property type="nucleotide sequence ID" value="XM_007776312.1"/>
</dbReference>
<comment type="caution">
    <text evidence="14">The sequence shown here is derived from an EMBL/GenBank/DDBJ whole genome shotgun (WGS) entry which is preliminary data.</text>
</comment>
<keyword evidence="3" id="KW-0812">Transmembrane</keyword>
<dbReference type="EMBL" id="JH711589">
    <property type="protein sequence ID" value="EIW75063.1"/>
    <property type="molecule type" value="Genomic_DNA"/>
</dbReference>
<comment type="similarity">
    <text evidence="2">Belongs to the AAA ATPase family. BCS1 subfamily.</text>
</comment>
<dbReference type="Proteomes" id="UP000053558">
    <property type="component" value="Unassembled WGS sequence"/>
</dbReference>
<evidence type="ECO:0000256" key="5">
    <source>
        <dbReference type="ARBA" id="ARBA00022792"/>
    </source>
</evidence>
<dbReference type="InterPro" id="IPR003593">
    <property type="entry name" value="AAA+_ATPase"/>
</dbReference>
<evidence type="ECO:0000256" key="10">
    <source>
        <dbReference type="ARBA" id="ARBA00023136"/>
    </source>
</evidence>
<dbReference type="OrthoDB" id="10251412at2759"/>
<evidence type="ECO:0000256" key="3">
    <source>
        <dbReference type="ARBA" id="ARBA00022692"/>
    </source>
</evidence>
<evidence type="ECO:0000256" key="2">
    <source>
        <dbReference type="ARBA" id="ARBA00007448"/>
    </source>
</evidence>
<keyword evidence="15" id="KW-1185">Reference proteome</keyword>
<dbReference type="InterPro" id="IPR027417">
    <property type="entry name" value="P-loop_NTPase"/>
</dbReference>
<gene>
    <name evidence="14" type="ORF">CONPUDRAFT_112319</name>
</gene>
<dbReference type="InterPro" id="IPR050747">
    <property type="entry name" value="Mitochondrial_chaperone_BCS1"/>
</dbReference>
<dbReference type="SMART" id="SM00382">
    <property type="entry name" value="AAA"/>
    <property type="match status" value="1"/>
</dbReference>
<dbReference type="Gene3D" id="3.40.50.300">
    <property type="entry name" value="P-loop containing nucleotide triphosphate hydrolases"/>
    <property type="match status" value="1"/>
</dbReference>
<feature type="domain" description="AAA+ ATPase" evidence="13">
    <location>
        <begin position="104"/>
        <end position="246"/>
    </location>
</feature>
<dbReference type="KEGG" id="cput:CONPUDRAFT_112319"/>